<comment type="cofactor">
    <cofactor evidence="2">
        <name>Mg(2+)</name>
        <dbReference type="ChEBI" id="CHEBI:18420"/>
    </cofactor>
</comment>
<dbReference type="NCBIfam" id="NF002378">
    <property type="entry name" value="PRK01372.1"/>
    <property type="match status" value="1"/>
</dbReference>
<evidence type="ECO:0000256" key="10">
    <source>
        <dbReference type="ARBA" id="ARBA00022960"/>
    </source>
</evidence>
<dbReference type="InterPro" id="IPR005905">
    <property type="entry name" value="D_ala_D_ala"/>
</dbReference>
<keyword evidence="10 14" id="KW-0133">Cell shape</keyword>
<evidence type="ECO:0000256" key="12">
    <source>
        <dbReference type="ARBA" id="ARBA00023316"/>
    </source>
</evidence>
<comment type="pathway">
    <text evidence="14">Cell wall biogenesis; peptidoglycan biosynthesis.</text>
</comment>
<keyword evidence="18" id="KW-1185">Reference proteome</keyword>
<dbReference type="InterPro" id="IPR011761">
    <property type="entry name" value="ATP-grasp"/>
</dbReference>
<comment type="caution">
    <text evidence="17">The sequence shown here is derived from an EMBL/GenBank/DDBJ whole genome shotgun (WGS) entry which is preliminary data.</text>
</comment>
<feature type="domain" description="ATP-grasp" evidence="16">
    <location>
        <begin position="124"/>
        <end position="324"/>
    </location>
</feature>
<dbReference type="NCBIfam" id="TIGR01205">
    <property type="entry name" value="D_ala_D_alaTIGR"/>
    <property type="match status" value="1"/>
</dbReference>
<dbReference type="GO" id="GO:0008716">
    <property type="term" value="F:D-alanine-D-alanine ligase activity"/>
    <property type="evidence" value="ECO:0007669"/>
    <property type="project" value="UniProtKB-EC"/>
</dbReference>
<dbReference type="Proteomes" id="UP001549749">
    <property type="component" value="Unassembled WGS sequence"/>
</dbReference>
<dbReference type="InterPro" id="IPR000291">
    <property type="entry name" value="D-Ala_lig_Van_CS"/>
</dbReference>
<dbReference type="PIRSF" id="PIRSF039102">
    <property type="entry name" value="Ddl/VanB"/>
    <property type="match status" value="1"/>
</dbReference>
<comment type="catalytic activity">
    <reaction evidence="13 14">
        <text>2 D-alanine + ATP = D-alanyl-D-alanine + ADP + phosphate + H(+)</text>
        <dbReference type="Rhea" id="RHEA:11224"/>
        <dbReference type="ChEBI" id="CHEBI:15378"/>
        <dbReference type="ChEBI" id="CHEBI:30616"/>
        <dbReference type="ChEBI" id="CHEBI:43474"/>
        <dbReference type="ChEBI" id="CHEBI:57416"/>
        <dbReference type="ChEBI" id="CHEBI:57822"/>
        <dbReference type="ChEBI" id="CHEBI:456216"/>
        <dbReference type="EC" id="6.3.2.4"/>
    </reaction>
</comment>
<dbReference type="InterPro" id="IPR011095">
    <property type="entry name" value="Dala_Dala_lig_C"/>
</dbReference>
<dbReference type="PANTHER" id="PTHR23132:SF23">
    <property type="entry name" value="D-ALANINE--D-ALANINE LIGASE B"/>
    <property type="match status" value="1"/>
</dbReference>
<sequence length="330" mass="36504">MKKNIALVAGGYSGEYVISVQSAAVIETNLDSNRYNVYKIIVTRENWLHTTTDGKVYPVDKNDFTLTIDGAKVKFDAVFIGIHGTPGEDGRLQGYFEMLNIPFTSCGMVTSAITFNKSYCNKIVAALNVVNVSKSMHVFSNQPYDAAQILQQLRLPVFVKPAEGGSSIGMSKVNEAAALQPAIEKAFKEDTQVLIEEFIKGRELTIGLYEVNGVLTVLPITEVVSSKEFFDYEAKYTPGVSNEITPAQVGEEVTQLVQHTASRLYRLLNCRGIVRIDFIWEEATGKLFFLEANTMPGQSENSLVPQQVRAAGKTLQDFYGELVENCLQNK</sequence>
<gene>
    <name evidence="14" type="primary">ddl</name>
    <name evidence="17" type="ORF">ABR189_12555</name>
</gene>
<keyword evidence="8 15" id="KW-0547">Nucleotide-binding</keyword>
<dbReference type="EC" id="6.3.2.4" evidence="5 14"/>
<dbReference type="Gene3D" id="3.40.50.20">
    <property type="match status" value="1"/>
</dbReference>
<keyword evidence="7 14" id="KW-0436">Ligase</keyword>
<keyword evidence="6 14" id="KW-0963">Cytoplasm</keyword>
<evidence type="ECO:0000256" key="9">
    <source>
        <dbReference type="ARBA" id="ARBA00022840"/>
    </source>
</evidence>
<dbReference type="PROSITE" id="PS50975">
    <property type="entry name" value="ATP_GRASP"/>
    <property type="match status" value="1"/>
</dbReference>
<evidence type="ECO:0000256" key="4">
    <source>
        <dbReference type="ARBA" id="ARBA00010871"/>
    </source>
</evidence>
<dbReference type="NCBIfam" id="NF002527">
    <property type="entry name" value="PRK01966.1-3"/>
    <property type="match status" value="1"/>
</dbReference>
<dbReference type="Pfam" id="PF07478">
    <property type="entry name" value="Dala_Dala_lig_C"/>
    <property type="match status" value="1"/>
</dbReference>
<reference evidence="17 18" key="1">
    <citation type="submission" date="2024-06" db="EMBL/GenBank/DDBJ databases">
        <title>Chitinophaga defluvii sp. nov., isolated from municipal sewage.</title>
        <authorList>
            <person name="Zhang L."/>
        </authorList>
    </citation>
    <scope>NUCLEOTIDE SEQUENCE [LARGE SCALE GENOMIC DNA]</scope>
    <source>
        <strain evidence="17 18">H8</strain>
    </source>
</reference>
<accession>A0ABV2T7V8</accession>
<dbReference type="Pfam" id="PF01820">
    <property type="entry name" value="Dala_Dala_lig_N"/>
    <property type="match status" value="1"/>
</dbReference>
<evidence type="ECO:0000256" key="2">
    <source>
        <dbReference type="ARBA" id="ARBA00001946"/>
    </source>
</evidence>
<dbReference type="Gene3D" id="3.30.470.20">
    <property type="entry name" value="ATP-grasp fold, B domain"/>
    <property type="match status" value="1"/>
</dbReference>
<dbReference type="RefSeq" id="WP_354660845.1">
    <property type="nucleotide sequence ID" value="NZ_JBEXAC010000001.1"/>
</dbReference>
<name>A0ABV2T7V8_9BACT</name>
<dbReference type="InterPro" id="IPR011127">
    <property type="entry name" value="Dala_Dala_lig_N"/>
</dbReference>
<evidence type="ECO:0000256" key="14">
    <source>
        <dbReference type="HAMAP-Rule" id="MF_00047"/>
    </source>
</evidence>
<evidence type="ECO:0000256" key="15">
    <source>
        <dbReference type="PROSITE-ProRule" id="PRU00409"/>
    </source>
</evidence>
<comment type="subcellular location">
    <subcellularLocation>
        <location evidence="3 14">Cytoplasm</location>
    </subcellularLocation>
</comment>
<evidence type="ECO:0000313" key="17">
    <source>
        <dbReference type="EMBL" id="MET6998209.1"/>
    </source>
</evidence>
<evidence type="ECO:0000256" key="5">
    <source>
        <dbReference type="ARBA" id="ARBA00012216"/>
    </source>
</evidence>
<evidence type="ECO:0000256" key="3">
    <source>
        <dbReference type="ARBA" id="ARBA00004496"/>
    </source>
</evidence>
<evidence type="ECO:0000256" key="13">
    <source>
        <dbReference type="ARBA" id="ARBA00047614"/>
    </source>
</evidence>
<comment type="cofactor">
    <cofactor evidence="1">
        <name>Mn(2+)</name>
        <dbReference type="ChEBI" id="CHEBI:29035"/>
    </cofactor>
</comment>
<dbReference type="PROSITE" id="PS00844">
    <property type="entry name" value="DALA_DALA_LIGASE_2"/>
    <property type="match status" value="1"/>
</dbReference>
<comment type="similarity">
    <text evidence="4 14">Belongs to the D-alanine--D-alanine ligase family.</text>
</comment>
<comment type="function">
    <text evidence="14">Cell wall formation.</text>
</comment>
<protein>
    <recommendedName>
        <fullName evidence="5 14">D-alanine--D-alanine ligase</fullName>
        <ecNumber evidence="5 14">6.3.2.4</ecNumber>
    </recommendedName>
    <alternativeName>
        <fullName evidence="14">D-Ala-D-Ala ligase</fullName>
    </alternativeName>
    <alternativeName>
        <fullName evidence="14">D-alanylalanine synthetase</fullName>
    </alternativeName>
</protein>
<evidence type="ECO:0000256" key="1">
    <source>
        <dbReference type="ARBA" id="ARBA00001936"/>
    </source>
</evidence>
<dbReference type="EMBL" id="JBEXAC010000001">
    <property type="protein sequence ID" value="MET6998209.1"/>
    <property type="molecule type" value="Genomic_DNA"/>
</dbReference>
<evidence type="ECO:0000256" key="7">
    <source>
        <dbReference type="ARBA" id="ARBA00022598"/>
    </source>
</evidence>
<keyword evidence="9 15" id="KW-0067">ATP-binding</keyword>
<dbReference type="SUPFAM" id="SSF52440">
    <property type="entry name" value="PreATP-grasp domain"/>
    <property type="match status" value="1"/>
</dbReference>
<keyword evidence="11 14" id="KW-0573">Peptidoglycan synthesis</keyword>
<evidence type="ECO:0000259" key="16">
    <source>
        <dbReference type="PROSITE" id="PS50975"/>
    </source>
</evidence>
<evidence type="ECO:0000256" key="11">
    <source>
        <dbReference type="ARBA" id="ARBA00022984"/>
    </source>
</evidence>
<proteinExistence type="inferred from homology"/>
<dbReference type="InterPro" id="IPR013815">
    <property type="entry name" value="ATP_grasp_subdomain_1"/>
</dbReference>
<dbReference type="PROSITE" id="PS00843">
    <property type="entry name" value="DALA_DALA_LIGASE_1"/>
    <property type="match status" value="1"/>
</dbReference>
<dbReference type="InterPro" id="IPR016185">
    <property type="entry name" value="PreATP-grasp_dom_sf"/>
</dbReference>
<evidence type="ECO:0000256" key="6">
    <source>
        <dbReference type="ARBA" id="ARBA00022490"/>
    </source>
</evidence>
<evidence type="ECO:0000313" key="18">
    <source>
        <dbReference type="Proteomes" id="UP001549749"/>
    </source>
</evidence>
<dbReference type="SUPFAM" id="SSF56059">
    <property type="entry name" value="Glutathione synthetase ATP-binding domain-like"/>
    <property type="match status" value="1"/>
</dbReference>
<evidence type="ECO:0000256" key="8">
    <source>
        <dbReference type="ARBA" id="ARBA00022741"/>
    </source>
</evidence>
<dbReference type="HAMAP" id="MF_00047">
    <property type="entry name" value="Dala_Dala_lig"/>
    <property type="match status" value="1"/>
</dbReference>
<dbReference type="PANTHER" id="PTHR23132">
    <property type="entry name" value="D-ALANINE--D-ALANINE LIGASE"/>
    <property type="match status" value="1"/>
</dbReference>
<keyword evidence="12 14" id="KW-0961">Cell wall biogenesis/degradation</keyword>
<dbReference type="Gene3D" id="3.30.1490.20">
    <property type="entry name" value="ATP-grasp fold, A domain"/>
    <property type="match status" value="1"/>
</dbReference>
<organism evidence="17 18">
    <name type="scientific">Chitinophaga defluvii</name>
    <dbReference type="NCBI Taxonomy" id="3163343"/>
    <lineage>
        <taxon>Bacteria</taxon>
        <taxon>Pseudomonadati</taxon>
        <taxon>Bacteroidota</taxon>
        <taxon>Chitinophagia</taxon>
        <taxon>Chitinophagales</taxon>
        <taxon>Chitinophagaceae</taxon>
        <taxon>Chitinophaga</taxon>
    </lineage>
</organism>